<dbReference type="FunFam" id="1.10.510.10:FF:001565">
    <property type="entry name" value="WNK protein kinase"/>
    <property type="match status" value="1"/>
</dbReference>
<dbReference type="InterPro" id="IPR011009">
    <property type="entry name" value="Kinase-like_dom_sf"/>
</dbReference>
<dbReference type="Gene3D" id="3.30.200.20">
    <property type="entry name" value="Phosphorylase Kinase, domain 1"/>
    <property type="match status" value="1"/>
</dbReference>
<feature type="compositionally biased region" description="Low complexity" evidence="1">
    <location>
        <begin position="626"/>
        <end position="643"/>
    </location>
</feature>
<dbReference type="GO" id="GO:0004672">
    <property type="term" value="F:protein kinase activity"/>
    <property type="evidence" value="ECO:0007669"/>
    <property type="project" value="InterPro"/>
</dbReference>
<feature type="region of interest" description="Disordered" evidence="1">
    <location>
        <begin position="350"/>
        <end position="370"/>
    </location>
</feature>
<evidence type="ECO:0000313" key="3">
    <source>
        <dbReference type="EMBL" id="KAJ3445207.1"/>
    </source>
</evidence>
<dbReference type="Pfam" id="PF00069">
    <property type="entry name" value="Pkinase"/>
    <property type="match status" value="1"/>
</dbReference>
<feature type="region of interest" description="Disordered" evidence="1">
    <location>
        <begin position="626"/>
        <end position="661"/>
    </location>
</feature>
<dbReference type="AlphaFoldDB" id="A0AAV7ZX71"/>
<dbReference type="InterPro" id="IPR000719">
    <property type="entry name" value="Prot_kinase_dom"/>
</dbReference>
<dbReference type="Gene3D" id="1.10.510.10">
    <property type="entry name" value="Transferase(Phosphotransferase) domain 1"/>
    <property type="match status" value="1"/>
</dbReference>
<dbReference type="PROSITE" id="PS00108">
    <property type="entry name" value="PROTEIN_KINASE_ST"/>
    <property type="match status" value="1"/>
</dbReference>
<feature type="region of interest" description="Disordered" evidence="1">
    <location>
        <begin position="300"/>
        <end position="337"/>
    </location>
</feature>
<organism evidence="3 4">
    <name type="scientific">Anaeramoeba flamelloides</name>
    <dbReference type="NCBI Taxonomy" id="1746091"/>
    <lineage>
        <taxon>Eukaryota</taxon>
        <taxon>Metamonada</taxon>
        <taxon>Anaeramoebidae</taxon>
        <taxon>Anaeramoeba</taxon>
    </lineage>
</organism>
<feature type="region of interest" description="Disordered" evidence="1">
    <location>
        <begin position="508"/>
        <end position="534"/>
    </location>
</feature>
<feature type="compositionally biased region" description="Low complexity" evidence="1">
    <location>
        <begin position="326"/>
        <end position="337"/>
    </location>
</feature>
<accession>A0AAV7ZX71</accession>
<evidence type="ECO:0000259" key="2">
    <source>
        <dbReference type="PROSITE" id="PS50011"/>
    </source>
</evidence>
<dbReference type="Proteomes" id="UP001146793">
    <property type="component" value="Unassembled WGS sequence"/>
</dbReference>
<sequence length="693" mass="80652">MTNNLSENHEVESHNNYIKYSKVIGKGAYKKVYYGLNSEEGKVVAWNQIKMRKLSGKTGDELLNEINLLREIKNHGIIDLMSCWFDEEKNVIVFITELMTSGTLRDYVKKAGKLGKLVIKKWCVQILQGIDYLHSQDPPIIHRDIKCDNIFVDGKTGNVKIGDLGLSTVKETDFVSTVIGTPQFMAPEMYEEKYDEKVDVYAFGMCVLEMVTGKYPYSECENAGQIYKKVSQYIPPKDFELLEDEEIKSFISLCIAPVKQRPDIKTLLKSDFLKFVNKDENNTSVYSKIQNQITTKTEVNTSKGNYKNSNGESDTETEPETESDTMTDTGTDTGTETYTETYTEDSLYLDTESEEEQTIKNENKSQNIKKNNPIHTKKILKRKITIISKLIPIQITVYYKEIIKEMQIKINLKDIKASKIAKKIKEKFKLIDKFIKPVENFIKNFRKLYLKEKQFHKEKIFPIELLEKINTNKGTLVFKFEISINKKEYPKQIIYSEHLEYFKGNLNNDQKSVQGRKNQNQKKKVKSESDHKNENEYEKLIPQKYHQQNSDSILIGKNKFYANKSKNTNNEITPRINSKMDILHTNKRTQKKTTEENHQNHLQSYDSKTDFFTPSEMIFYQSKTKTNTNTNTNTSTSTNTNTKPRPKPNVQKHLNNFKTNSNNKNKLIEIDFGLYNTKQKKKIFQKDKNQIMK</sequence>
<evidence type="ECO:0000313" key="4">
    <source>
        <dbReference type="Proteomes" id="UP001146793"/>
    </source>
</evidence>
<feature type="compositionally biased region" description="Polar residues" evidence="1">
    <location>
        <begin position="508"/>
        <end position="518"/>
    </location>
</feature>
<dbReference type="InterPro" id="IPR050588">
    <property type="entry name" value="WNK_Ser-Thr_kinase"/>
</dbReference>
<dbReference type="PROSITE" id="PS50011">
    <property type="entry name" value="PROTEIN_KINASE_DOM"/>
    <property type="match status" value="1"/>
</dbReference>
<feature type="compositionally biased region" description="Low complexity" evidence="1">
    <location>
        <begin position="652"/>
        <end position="661"/>
    </location>
</feature>
<dbReference type="SMART" id="SM00220">
    <property type="entry name" value="S_TKc"/>
    <property type="match status" value="1"/>
</dbReference>
<dbReference type="SUPFAM" id="SSF56112">
    <property type="entry name" value="Protein kinase-like (PK-like)"/>
    <property type="match status" value="1"/>
</dbReference>
<dbReference type="EMBL" id="JANTQA010000023">
    <property type="protein sequence ID" value="KAJ3445207.1"/>
    <property type="molecule type" value="Genomic_DNA"/>
</dbReference>
<keyword evidence="3" id="KW-0418">Kinase</keyword>
<feature type="compositionally biased region" description="Acidic residues" evidence="1">
    <location>
        <begin position="313"/>
        <end position="325"/>
    </location>
</feature>
<dbReference type="PANTHER" id="PTHR13902">
    <property type="entry name" value="SERINE/THREONINE-PROTEIN KINASE WNK WITH NO LYSINE -RELATED"/>
    <property type="match status" value="1"/>
</dbReference>
<protein>
    <submittedName>
        <fullName evidence="3">Wnk kinase isoform m</fullName>
    </submittedName>
</protein>
<feature type="compositionally biased region" description="Polar residues" evidence="1">
    <location>
        <begin position="300"/>
        <end position="311"/>
    </location>
</feature>
<dbReference type="GO" id="GO:0005524">
    <property type="term" value="F:ATP binding"/>
    <property type="evidence" value="ECO:0007669"/>
    <property type="project" value="InterPro"/>
</dbReference>
<reference evidence="3" key="1">
    <citation type="submission" date="2022-08" db="EMBL/GenBank/DDBJ databases">
        <title>Novel sulphate-reducing endosymbionts in the free-living metamonad Anaeramoeba.</title>
        <authorList>
            <person name="Jerlstrom-Hultqvist J."/>
            <person name="Cepicka I."/>
            <person name="Gallot-Lavallee L."/>
            <person name="Salas-Leiva D."/>
            <person name="Curtis B.A."/>
            <person name="Zahonova K."/>
            <person name="Pipaliya S."/>
            <person name="Dacks J."/>
            <person name="Roger A.J."/>
        </authorList>
    </citation>
    <scope>NUCLEOTIDE SEQUENCE</scope>
    <source>
        <strain evidence="3">Busselton2</strain>
    </source>
</reference>
<comment type="caution">
    <text evidence="3">The sequence shown here is derived from an EMBL/GenBank/DDBJ whole genome shotgun (WGS) entry which is preliminary data.</text>
</comment>
<dbReference type="InterPro" id="IPR008271">
    <property type="entry name" value="Ser/Thr_kinase_AS"/>
</dbReference>
<proteinExistence type="predicted"/>
<evidence type="ECO:0000256" key="1">
    <source>
        <dbReference type="SAM" id="MobiDB-lite"/>
    </source>
</evidence>
<gene>
    <name evidence="3" type="ORF">M0812_11074</name>
</gene>
<name>A0AAV7ZX71_9EUKA</name>
<feature type="domain" description="Protein kinase" evidence="2">
    <location>
        <begin position="18"/>
        <end position="273"/>
    </location>
</feature>
<keyword evidence="3" id="KW-0808">Transferase</keyword>